<dbReference type="AlphaFoldDB" id="F0XPT4"/>
<sequence length="127" mass="13829">MGELLSYYLRKYALDAALLPALLRSMRSAVFPGNKFGATPPTLVAPANAHEEKALRRRTAEAVWAVANGNRAASEATLADIDGVLDVFSDAYCNKHLLYGLLEAILVRLLPEMADTGVLGLWEERLS</sequence>
<dbReference type="GeneID" id="25980871"/>
<name>F0XPT4_GROCL</name>
<keyword evidence="2" id="KW-1185">Reference proteome</keyword>
<reference evidence="1 2" key="1">
    <citation type="journal article" date="2011" name="Proc. Natl. Acad. Sci. U.S.A.">
        <title>Genome and transcriptome analyses of the mountain pine beetle-fungal symbiont Grosmannia clavigera, a lodgepole pine pathogen.</title>
        <authorList>
            <person name="DiGuistini S."/>
            <person name="Wang Y."/>
            <person name="Liao N.Y."/>
            <person name="Taylor G."/>
            <person name="Tanguay P."/>
            <person name="Feau N."/>
            <person name="Henrissat B."/>
            <person name="Chan S.K."/>
            <person name="Hesse-Orce U."/>
            <person name="Alamouti S.M."/>
            <person name="Tsui C.K.M."/>
            <person name="Docking R.T."/>
            <person name="Levasseur A."/>
            <person name="Haridas S."/>
            <person name="Robertson G."/>
            <person name="Birol I."/>
            <person name="Holt R.A."/>
            <person name="Marra M.A."/>
            <person name="Hamelin R.C."/>
            <person name="Hirst M."/>
            <person name="Jones S.J.M."/>
            <person name="Bohlmann J."/>
            <person name="Breuil C."/>
        </authorList>
    </citation>
    <scope>NUCLEOTIDE SEQUENCE [LARGE SCALE GENOMIC DNA]</scope>
    <source>
        <strain evidence="2">kw1407 / UAMH 11150</strain>
    </source>
</reference>
<protein>
    <submittedName>
        <fullName evidence="1">Uncharacterized protein</fullName>
    </submittedName>
</protein>
<accession>F0XPT4</accession>
<dbReference type="RefSeq" id="XP_014169818.1">
    <property type="nucleotide sequence ID" value="XM_014314343.1"/>
</dbReference>
<dbReference type="Proteomes" id="UP000007796">
    <property type="component" value="Unassembled WGS sequence"/>
</dbReference>
<dbReference type="HOGENOM" id="CLU_1971915_0_0_1"/>
<proteinExistence type="predicted"/>
<dbReference type="InParanoid" id="F0XPT4"/>
<dbReference type="OrthoDB" id="5582218at2759"/>
<organism evidence="2">
    <name type="scientific">Grosmannia clavigera (strain kw1407 / UAMH 11150)</name>
    <name type="common">Blue stain fungus</name>
    <name type="synonym">Graphiocladiella clavigera</name>
    <dbReference type="NCBI Taxonomy" id="655863"/>
    <lineage>
        <taxon>Eukaryota</taxon>
        <taxon>Fungi</taxon>
        <taxon>Dikarya</taxon>
        <taxon>Ascomycota</taxon>
        <taxon>Pezizomycotina</taxon>
        <taxon>Sordariomycetes</taxon>
        <taxon>Sordariomycetidae</taxon>
        <taxon>Ophiostomatales</taxon>
        <taxon>Ophiostomataceae</taxon>
        <taxon>Leptographium</taxon>
    </lineage>
</organism>
<evidence type="ECO:0000313" key="2">
    <source>
        <dbReference type="Proteomes" id="UP000007796"/>
    </source>
</evidence>
<dbReference type="EMBL" id="GL629801">
    <property type="protein sequence ID" value="EFX00336.1"/>
    <property type="molecule type" value="Genomic_DNA"/>
</dbReference>
<gene>
    <name evidence="1" type="ORF">CMQ_7338</name>
</gene>
<evidence type="ECO:0000313" key="1">
    <source>
        <dbReference type="EMBL" id="EFX00336.1"/>
    </source>
</evidence>
<dbReference type="STRING" id="655863.F0XPT4"/>